<feature type="region of interest" description="Disordered" evidence="1">
    <location>
        <begin position="167"/>
        <end position="186"/>
    </location>
</feature>
<keyword evidence="4" id="KW-1185">Reference proteome</keyword>
<keyword evidence="2" id="KW-1133">Transmembrane helix</keyword>
<dbReference type="RefSeq" id="WP_302930056.1">
    <property type="nucleotide sequence ID" value="NZ_JAJEPW010000084.1"/>
</dbReference>
<protein>
    <submittedName>
        <fullName evidence="3">Uncharacterized protein</fullName>
    </submittedName>
</protein>
<dbReference type="AlphaFoldDB" id="A0AAE3AIH8"/>
<comment type="caution">
    <text evidence="3">The sequence shown here is derived from an EMBL/GenBank/DDBJ whole genome shotgun (WGS) entry which is preliminary data.</text>
</comment>
<organism evidence="3 4">
    <name type="scientific">Brotocaccenecus cirricatena</name>
    <dbReference type="NCBI Taxonomy" id="3064195"/>
    <lineage>
        <taxon>Bacteria</taxon>
        <taxon>Bacillati</taxon>
        <taxon>Bacillota</taxon>
        <taxon>Clostridia</taxon>
        <taxon>Eubacteriales</taxon>
        <taxon>Oscillospiraceae</taxon>
        <taxon>Brotocaccenecus</taxon>
    </lineage>
</organism>
<name>A0AAE3AIH8_9FIRM</name>
<keyword evidence="2" id="KW-0812">Transmembrane</keyword>
<sequence length="186" mass="21405">MKKSETNTLRIEPRKVHAAAVGMAMVLIYFDYHYFVETFYWVFQPPFRIAIDTVTIVAIGLILNVVGLSEILATSRTYIVSTKGVTVIFLGIIRRLYPWQRFQSINVYPMDIGDPPWGGQPFLMVCSTIPIRTMEGGKIDLERTLLRWPHILVFPLLPGEERMQFESLRRGEISPDQGDQEPDEEE</sequence>
<evidence type="ECO:0000313" key="4">
    <source>
        <dbReference type="Proteomes" id="UP001199319"/>
    </source>
</evidence>
<accession>A0AAE3AIH8</accession>
<feature type="transmembrane region" description="Helical" evidence="2">
    <location>
        <begin position="47"/>
        <end position="66"/>
    </location>
</feature>
<keyword evidence="2" id="KW-0472">Membrane</keyword>
<dbReference type="Proteomes" id="UP001199319">
    <property type="component" value="Unassembled WGS sequence"/>
</dbReference>
<gene>
    <name evidence="3" type="ORF">LKD37_15735</name>
</gene>
<evidence type="ECO:0000313" key="3">
    <source>
        <dbReference type="EMBL" id="MCC2130930.1"/>
    </source>
</evidence>
<evidence type="ECO:0000256" key="1">
    <source>
        <dbReference type="SAM" id="MobiDB-lite"/>
    </source>
</evidence>
<evidence type="ECO:0000256" key="2">
    <source>
        <dbReference type="SAM" id="Phobius"/>
    </source>
</evidence>
<reference evidence="3" key="1">
    <citation type="submission" date="2021-10" db="EMBL/GenBank/DDBJ databases">
        <title>Anaerobic single-cell dispensing facilitates the cultivation of human gut bacteria.</title>
        <authorList>
            <person name="Afrizal A."/>
        </authorList>
    </citation>
    <scope>NUCLEOTIDE SEQUENCE</scope>
    <source>
        <strain evidence="3">CLA-AA-H272</strain>
    </source>
</reference>
<feature type="transmembrane region" description="Helical" evidence="2">
    <location>
        <begin position="16"/>
        <end position="35"/>
    </location>
</feature>
<proteinExistence type="predicted"/>
<dbReference type="EMBL" id="JAJEPW010000084">
    <property type="protein sequence ID" value="MCC2130930.1"/>
    <property type="molecule type" value="Genomic_DNA"/>
</dbReference>